<dbReference type="Proteomes" id="UP000799440">
    <property type="component" value="Unassembled WGS sequence"/>
</dbReference>
<dbReference type="PANTHER" id="PTHR41773:SF1">
    <property type="entry name" value="RELA_SPOT DOMAIN-CONTAINING PROTEIN"/>
    <property type="match status" value="1"/>
</dbReference>
<accession>A0A6A6VPF1</accession>
<dbReference type="EMBL" id="MU006562">
    <property type="protein sequence ID" value="KAF2751067.1"/>
    <property type="molecule type" value="Genomic_DNA"/>
</dbReference>
<gene>
    <name evidence="1" type="ORF">M011DRAFT_455140</name>
</gene>
<dbReference type="PANTHER" id="PTHR41773">
    <property type="entry name" value="GTP PYROPHOSPHATASE-RELATED"/>
    <property type="match status" value="1"/>
</dbReference>
<evidence type="ECO:0000313" key="1">
    <source>
        <dbReference type="EMBL" id="KAF2751067.1"/>
    </source>
</evidence>
<keyword evidence="2" id="KW-1185">Reference proteome</keyword>
<protein>
    <submittedName>
        <fullName evidence="1">Uncharacterized protein</fullName>
    </submittedName>
</protein>
<dbReference type="AlphaFoldDB" id="A0A6A6VPF1"/>
<reference evidence="1" key="1">
    <citation type="journal article" date="2020" name="Stud. Mycol.">
        <title>101 Dothideomycetes genomes: a test case for predicting lifestyles and emergence of pathogens.</title>
        <authorList>
            <person name="Haridas S."/>
            <person name="Albert R."/>
            <person name="Binder M."/>
            <person name="Bloem J."/>
            <person name="Labutti K."/>
            <person name="Salamov A."/>
            <person name="Andreopoulos B."/>
            <person name="Baker S."/>
            <person name="Barry K."/>
            <person name="Bills G."/>
            <person name="Bluhm B."/>
            <person name="Cannon C."/>
            <person name="Castanera R."/>
            <person name="Culley D."/>
            <person name="Daum C."/>
            <person name="Ezra D."/>
            <person name="Gonzalez J."/>
            <person name="Henrissat B."/>
            <person name="Kuo A."/>
            <person name="Liang C."/>
            <person name="Lipzen A."/>
            <person name="Lutzoni F."/>
            <person name="Magnuson J."/>
            <person name="Mondo S."/>
            <person name="Nolan M."/>
            <person name="Ohm R."/>
            <person name="Pangilinan J."/>
            <person name="Park H.-J."/>
            <person name="Ramirez L."/>
            <person name="Alfaro M."/>
            <person name="Sun H."/>
            <person name="Tritt A."/>
            <person name="Yoshinaga Y."/>
            <person name="Zwiers L.-H."/>
            <person name="Turgeon B."/>
            <person name="Goodwin S."/>
            <person name="Spatafora J."/>
            <person name="Crous P."/>
            <person name="Grigoriev I."/>
        </authorList>
    </citation>
    <scope>NUCLEOTIDE SEQUENCE</scope>
    <source>
        <strain evidence="1">CBS 119925</strain>
    </source>
</reference>
<sequence length="296" mass="33490">MATHSDIDTIKCDSPDANGAKETLGQGHEYYTHVALSRLVFEHDRAYFLRFADEDISALNEQFERDLDSEINDKVEAFLNVYNSENYRKLARQTRDLCEVILEELDVGAALHWRTWNPNHSKDRLTMLRNDKDFRRWIGRGEKVADYSGLADLASVRIGVLLPSDIAKVCHVMEQKFEATVINITTSKTMPPNPHSSGQKPGASRSLKRTVYAAPTLRTVVFRWQTLFQGAGEPPLSGQVEIKIGTAVSQAWEEVQMRLMRGEVKKNSATRYRLLGALKGLAYTNEVFLSQLDSKV</sequence>
<evidence type="ECO:0000313" key="2">
    <source>
        <dbReference type="Proteomes" id="UP000799440"/>
    </source>
</evidence>
<name>A0A6A6VPF1_9PLEO</name>
<proteinExistence type="predicted"/>
<organism evidence="1 2">
    <name type="scientific">Sporormia fimetaria CBS 119925</name>
    <dbReference type="NCBI Taxonomy" id="1340428"/>
    <lineage>
        <taxon>Eukaryota</taxon>
        <taxon>Fungi</taxon>
        <taxon>Dikarya</taxon>
        <taxon>Ascomycota</taxon>
        <taxon>Pezizomycotina</taxon>
        <taxon>Dothideomycetes</taxon>
        <taxon>Pleosporomycetidae</taxon>
        <taxon>Pleosporales</taxon>
        <taxon>Sporormiaceae</taxon>
        <taxon>Sporormia</taxon>
    </lineage>
</organism>